<evidence type="ECO:0000313" key="3">
    <source>
        <dbReference type="Proteomes" id="UP001193389"/>
    </source>
</evidence>
<dbReference type="RefSeq" id="WP_318348079.1">
    <property type="nucleotide sequence ID" value="NZ_AP018694.1"/>
</dbReference>
<keyword evidence="1" id="KW-0812">Transmembrane</keyword>
<organism evidence="2 3">
    <name type="scientific">Aquipluma nitroreducens</name>
    <dbReference type="NCBI Taxonomy" id="2010828"/>
    <lineage>
        <taxon>Bacteria</taxon>
        <taxon>Pseudomonadati</taxon>
        <taxon>Bacteroidota</taxon>
        <taxon>Bacteroidia</taxon>
        <taxon>Marinilabiliales</taxon>
        <taxon>Prolixibacteraceae</taxon>
        <taxon>Aquipluma</taxon>
    </lineage>
</organism>
<dbReference type="AlphaFoldDB" id="A0A5K7SE73"/>
<gene>
    <name evidence="2" type="ORF">AQPE_4058</name>
</gene>
<evidence type="ECO:0000313" key="2">
    <source>
        <dbReference type="EMBL" id="BBE19870.1"/>
    </source>
</evidence>
<dbReference type="InterPro" id="IPR032836">
    <property type="entry name" value="DsrE2-like"/>
</dbReference>
<sequence length="170" mass="18726">MEIPELTSENQSKAQKKLSLISFSGDFDKLVATFTLATGAAAVGYEVNIFFTFWGLDAIKKKQGRAFVGKGFLGKLFGFFMGGLRSAPVSRLNFLGLSPKIFRYLMRKKNVATLEELVEAAKALEINLYACEMAMHILGLEKSDFIHEVKGVLGVATFLELSEGGRTIFI</sequence>
<keyword evidence="1" id="KW-0472">Membrane</keyword>
<reference evidence="2" key="1">
    <citation type="journal article" date="2020" name="Int. J. Syst. Evol. Microbiol.">
        <title>Aquipluma nitroreducens gen. nov. sp. nov., a novel facultatively anaerobic bacterium isolated from a freshwater lake.</title>
        <authorList>
            <person name="Watanabe M."/>
            <person name="Kojima H."/>
            <person name="Fukui M."/>
        </authorList>
    </citation>
    <scope>NUCLEOTIDE SEQUENCE</scope>
    <source>
        <strain evidence="2">MeG22</strain>
    </source>
</reference>
<accession>A0A5K7SE73</accession>
<feature type="transmembrane region" description="Helical" evidence="1">
    <location>
        <begin position="30"/>
        <end position="56"/>
    </location>
</feature>
<dbReference type="KEGG" id="anf:AQPE_4058"/>
<dbReference type="PANTHER" id="PTHR34655">
    <property type="entry name" value="CONSERVED WITHIN P. AEROPHILUM"/>
    <property type="match status" value="1"/>
</dbReference>
<dbReference type="Pfam" id="PF13686">
    <property type="entry name" value="DrsE_2"/>
    <property type="match status" value="1"/>
</dbReference>
<protein>
    <submittedName>
        <fullName evidence="2">NADH dehydrogenase</fullName>
    </submittedName>
</protein>
<keyword evidence="1" id="KW-1133">Transmembrane helix</keyword>
<keyword evidence="3" id="KW-1185">Reference proteome</keyword>
<dbReference type="SUPFAM" id="SSF75169">
    <property type="entry name" value="DsrEFH-like"/>
    <property type="match status" value="1"/>
</dbReference>
<dbReference type="PANTHER" id="PTHR34655:SF2">
    <property type="entry name" value="PEROXIREDOXIN FAMILY PROTEIN"/>
    <property type="match status" value="1"/>
</dbReference>
<dbReference type="EMBL" id="AP018694">
    <property type="protein sequence ID" value="BBE19870.1"/>
    <property type="molecule type" value="Genomic_DNA"/>
</dbReference>
<proteinExistence type="predicted"/>
<dbReference type="Gene3D" id="3.40.1260.10">
    <property type="entry name" value="DsrEFH-like"/>
    <property type="match status" value="1"/>
</dbReference>
<dbReference type="Proteomes" id="UP001193389">
    <property type="component" value="Chromosome"/>
</dbReference>
<name>A0A5K7SE73_9BACT</name>
<evidence type="ECO:0000256" key="1">
    <source>
        <dbReference type="SAM" id="Phobius"/>
    </source>
</evidence>
<dbReference type="InterPro" id="IPR027396">
    <property type="entry name" value="DsrEFH-like"/>
</dbReference>